<feature type="binding site" evidence="13">
    <location>
        <position position="115"/>
    </location>
    <ligand>
        <name>Mg(2+)</name>
        <dbReference type="ChEBI" id="CHEBI:18420"/>
    </ligand>
</feature>
<reference evidence="16 17" key="1">
    <citation type="submission" date="2019-10" db="EMBL/GenBank/DDBJ databases">
        <title>Vibrio sp. nov. isolated from a shrimp pond.</title>
        <authorList>
            <person name="Gomez-Gil B."/>
            <person name="Enciso-Ibarra J."/>
            <person name="Enciso-Ibarra K."/>
            <person name="Bolan-Mejia C."/>
        </authorList>
    </citation>
    <scope>NUCLEOTIDE SEQUENCE [LARGE SCALE GENOMIC DNA]</scope>
    <source>
        <strain evidence="16 17">CAIM 722</strain>
    </source>
</reference>
<evidence type="ECO:0000256" key="3">
    <source>
        <dbReference type="ARBA" id="ARBA00008342"/>
    </source>
</evidence>
<feature type="binding site" evidence="12">
    <location>
        <position position="49"/>
    </location>
    <ligand>
        <name>CoA</name>
        <dbReference type="ChEBI" id="CHEBI:57287"/>
    </ligand>
</feature>
<feature type="domain" description="4'-phosphopantetheinyl transferase N-terminal" evidence="15">
    <location>
        <begin position="41"/>
        <end position="102"/>
    </location>
</feature>
<evidence type="ECO:0000256" key="13">
    <source>
        <dbReference type="PIRSR" id="PIRSR603542-2"/>
    </source>
</evidence>
<dbReference type="InterPro" id="IPR003542">
    <property type="entry name" value="Enbac_synth_compD-like"/>
</dbReference>
<evidence type="ECO:0000259" key="15">
    <source>
        <dbReference type="Pfam" id="PF17837"/>
    </source>
</evidence>
<keyword evidence="6 16" id="KW-0808">Transferase</keyword>
<comment type="similarity">
    <text evidence="3">Belongs to the P-Pant transferase superfamily. EntD family.</text>
</comment>
<evidence type="ECO:0000256" key="8">
    <source>
        <dbReference type="ARBA" id="ARBA00029894"/>
    </source>
</evidence>
<dbReference type="AlphaFoldDB" id="A0A7X4RWG7"/>
<comment type="subunit">
    <text evidence="4">EntB, EntD, EntE, and EntF form a multienzyme complex called enterobactin synthase.</text>
</comment>
<evidence type="ECO:0000256" key="12">
    <source>
        <dbReference type="PIRSR" id="PIRSR603542-1"/>
    </source>
</evidence>
<sequence length="231" mass="25790">MSYIGVCQPLTLGQHILYLRQFHRHEFNERTDTCLVPLPETLVNAVNKRKAEFVAGRTAANDALCSLGYSDFFIEIGEHRAPIWPDSVVGSISHSDDLAIATCAMKSDCQAIGVDVQEQLTTQEVSDVGPMVVNQQEARCLASLNDDAQCSYDQAQQLTMAFSAKESLFKALYPRVKRYLDFSDAKLIAGNSQASTLTFALTPNLQDELSIERCLCHFYWIKNQVITSVTW</sequence>
<feature type="binding site" evidence="12">
    <location>
        <begin position="93"/>
        <end position="94"/>
    </location>
    <ligand>
        <name>CoA</name>
        <dbReference type="ChEBI" id="CHEBI:57287"/>
    </ligand>
</feature>
<evidence type="ECO:0000256" key="11">
    <source>
        <dbReference type="ARBA" id="ARBA00049191"/>
    </source>
</evidence>
<dbReference type="UniPathway" id="UPA00017"/>
<keyword evidence="13" id="KW-0460">Magnesium</keyword>
<dbReference type="PRINTS" id="PR01399">
    <property type="entry name" value="ENTSNTHTASED"/>
</dbReference>
<comment type="catalytic activity">
    <reaction evidence="11">
        <text>apo-[peptidyl-carrier protein] + CoA = holo-[peptidyl-carrier protein] + adenosine 3',5'-bisphosphate + H(+)</text>
        <dbReference type="Rhea" id="RHEA:46228"/>
        <dbReference type="Rhea" id="RHEA-COMP:11479"/>
        <dbReference type="Rhea" id="RHEA-COMP:11480"/>
        <dbReference type="ChEBI" id="CHEBI:15378"/>
        <dbReference type="ChEBI" id="CHEBI:29999"/>
        <dbReference type="ChEBI" id="CHEBI:57287"/>
        <dbReference type="ChEBI" id="CHEBI:58343"/>
        <dbReference type="ChEBI" id="CHEBI:64479"/>
    </reaction>
</comment>
<dbReference type="GO" id="GO:0008897">
    <property type="term" value="F:holo-[acyl-carrier-protein] synthase activity"/>
    <property type="evidence" value="ECO:0007669"/>
    <property type="project" value="InterPro"/>
</dbReference>
<evidence type="ECO:0000256" key="5">
    <source>
        <dbReference type="ARBA" id="ARBA00019087"/>
    </source>
</evidence>
<dbReference type="GO" id="GO:0000287">
    <property type="term" value="F:magnesium ion binding"/>
    <property type="evidence" value="ECO:0007669"/>
    <property type="project" value="InterPro"/>
</dbReference>
<organism evidence="16 17">
    <name type="scientific">Vibrio eleionomae</name>
    <dbReference type="NCBI Taxonomy" id="2653505"/>
    <lineage>
        <taxon>Bacteria</taxon>
        <taxon>Pseudomonadati</taxon>
        <taxon>Pseudomonadota</taxon>
        <taxon>Gammaproteobacteria</taxon>
        <taxon>Vibrionales</taxon>
        <taxon>Vibrionaceae</taxon>
        <taxon>Vibrio</taxon>
    </lineage>
</organism>
<dbReference type="Proteomes" id="UP000462621">
    <property type="component" value="Unassembled WGS sequence"/>
</dbReference>
<dbReference type="Pfam" id="PF17837">
    <property type="entry name" value="4PPT_N"/>
    <property type="match status" value="1"/>
</dbReference>
<feature type="binding site" evidence="12">
    <location>
        <position position="166"/>
    </location>
    <ligand>
        <name>CoA</name>
        <dbReference type="ChEBI" id="CHEBI:57287"/>
    </ligand>
</feature>
<evidence type="ECO:0000256" key="2">
    <source>
        <dbReference type="ARBA" id="ARBA00004993"/>
    </source>
</evidence>
<evidence type="ECO:0000256" key="1">
    <source>
        <dbReference type="ARBA" id="ARBA00003937"/>
    </source>
</evidence>
<evidence type="ECO:0000256" key="6">
    <source>
        <dbReference type="ARBA" id="ARBA00022679"/>
    </source>
</evidence>
<keyword evidence="17" id="KW-1185">Reference proteome</keyword>
<evidence type="ECO:0000256" key="10">
    <source>
        <dbReference type="ARBA" id="ARBA00049176"/>
    </source>
</evidence>
<comment type="catalytic activity">
    <reaction evidence="10">
        <text>apo-[aryl-carrier protein] + CoA = holo-[aryl-carrier protein] + adenosine 3',5'-bisphosphate + H(+)</text>
        <dbReference type="Rhea" id="RHEA:48404"/>
        <dbReference type="Rhea" id="RHEA-COMP:15903"/>
        <dbReference type="Rhea" id="RHEA-COMP:17557"/>
        <dbReference type="ChEBI" id="CHEBI:15378"/>
        <dbReference type="ChEBI" id="CHEBI:29999"/>
        <dbReference type="ChEBI" id="CHEBI:57287"/>
        <dbReference type="ChEBI" id="CHEBI:58343"/>
        <dbReference type="ChEBI" id="CHEBI:64479"/>
    </reaction>
</comment>
<keyword evidence="7" id="KW-0259">Enterobactin biosynthesis</keyword>
<gene>
    <name evidence="16" type="ORF">F9817_19505</name>
</gene>
<proteinExistence type="inferred from homology"/>
<dbReference type="Gene3D" id="3.90.470.20">
    <property type="entry name" value="4'-phosphopantetheinyl transferase domain"/>
    <property type="match status" value="1"/>
</dbReference>
<comment type="pathway">
    <text evidence="2">Siderophore biosynthesis; enterobactin biosynthesis.</text>
</comment>
<dbReference type="InterPro" id="IPR037143">
    <property type="entry name" value="4-PPantetheinyl_Trfase_dom_sf"/>
</dbReference>
<dbReference type="GO" id="GO:0009366">
    <property type="term" value="C:enterobactin synthetase complex"/>
    <property type="evidence" value="ECO:0007669"/>
    <property type="project" value="InterPro"/>
</dbReference>
<feature type="binding site" evidence="12">
    <location>
        <position position="170"/>
    </location>
    <ligand>
        <name>CoA</name>
        <dbReference type="ChEBI" id="CHEBI:57287"/>
    </ligand>
</feature>
<dbReference type="RefSeq" id="WP_161157846.1">
    <property type="nucleotide sequence ID" value="NZ_WEKT01000053.1"/>
</dbReference>
<dbReference type="GO" id="GO:0009239">
    <property type="term" value="P:enterobactin biosynthetic process"/>
    <property type="evidence" value="ECO:0007669"/>
    <property type="project" value="UniProtKB-UniPathway"/>
</dbReference>
<comment type="function">
    <text evidence="1">Involved in the biosynthesis of the siderophore enterobactin (enterochelin), which is a macrocyclic trimeric lactone of N-(2,3-dihydroxybenzoyl)-serine. The serine trilactone serves as a scaffolding for the three catechol functionalities that provide hexadentate coordination for the tightly ligated iron(2+) atoms. Plays an essential role in the assembly of the enterobactin by catalyzing the transfer of the 4'-phosphopantetheine (Ppant) moiety from coenzyme A to the apo-domains of both EntB (ArCP domain) and EntF (PCP domain) to yield their holo-forms which make them competent for the activation of 2,3-dihydroxybenzoate (DHB) and L-serine, respectively.</text>
</comment>
<comment type="caution">
    <text evidence="16">The sequence shown here is derived from an EMBL/GenBank/DDBJ whole genome shotgun (WGS) entry which is preliminary data.</text>
</comment>
<evidence type="ECO:0000313" key="16">
    <source>
        <dbReference type="EMBL" id="MZI95365.1"/>
    </source>
</evidence>
<dbReference type="EMBL" id="WEKT01000053">
    <property type="protein sequence ID" value="MZI95365.1"/>
    <property type="molecule type" value="Genomic_DNA"/>
</dbReference>
<comment type="cofactor">
    <cofactor evidence="13">
        <name>Mg(2+)</name>
        <dbReference type="ChEBI" id="CHEBI:18420"/>
    </cofactor>
</comment>
<keyword evidence="13" id="KW-0479">Metal-binding</keyword>
<dbReference type="InterPro" id="IPR008278">
    <property type="entry name" value="4-PPantetheinyl_Trfase_dom"/>
</dbReference>
<evidence type="ECO:0000259" key="14">
    <source>
        <dbReference type="Pfam" id="PF01648"/>
    </source>
</evidence>
<accession>A0A7X4RWG7</accession>
<dbReference type="PANTHER" id="PTHR38096">
    <property type="entry name" value="ENTEROBACTIN SYNTHASE COMPONENT D"/>
    <property type="match status" value="1"/>
</dbReference>
<dbReference type="GO" id="GO:0005886">
    <property type="term" value="C:plasma membrane"/>
    <property type="evidence" value="ECO:0007669"/>
    <property type="project" value="TreeGrafter"/>
</dbReference>
<dbReference type="InterPro" id="IPR041354">
    <property type="entry name" value="4PPT_N"/>
</dbReference>
<protein>
    <recommendedName>
        <fullName evidence="5">Enterobactin synthase component D</fullName>
    </recommendedName>
    <alternativeName>
        <fullName evidence="8">4'-phosphopantetheinyl transferase EntD</fullName>
    </alternativeName>
    <alternativeName>
        <fullName evidence="9">Enterochelin synthase D</fullName>
    </alternativeName>
</protein>
<evidence type="ECO:0000256" key="4">
    <source>
        <dbReference type="ARBA" id="ARBA00011503"/>
    </source>
</evidence>
<evidence type="ECO:0000256" key="9">
    <source>
        <dbReference type="ARBA" id="ARBA00031996"/>
    </source>
</evidence>
<feature type="binding site" evidence="12">
    <location>
        <position position="180"/>
    </location>
    <ligand>
        <name>CoA</name>
        <dbReference type="ChEBI" id="CHEBI:57287"/>
    </ligand>
</feature>
<dbReference type="SUPFAM" id="SSF56214">
    <property type="entry name" value="4'-phosphopantetheinyl transferase"/>
    <property type="match status" value="1"/>
</dbReference>
<dbReference type="Pfam" id="PF01648">
    <property type="entry name" value="ACPS"/>
    <property type="match status" value="1"/>
</dbReference>
<feature type="binding site" evidence="12">
    <location>
        <position position="57"/>
    </location>
    <ligand>
        <name>CoA</name>
        <dbReference type="ChEBI" id="CHEBI:57287"/>
    </ligand>
</feature>
<evidence type="ECO:0000256" key="7">
    <source>
        <dbReference type="ARBA" id="ARBA00023191"/>
    </source>
</evidence>
<evidence type="ECO:0000313" key="17">
    <source>
        <dbReference type="Proteomes" id="UP000462621"/>
    </source>
</evidence>
<dbReference type="PANTHER" id="PTHR38096:SF1">
    <property type="entry name" value="ENTEROBACTIN SYNTHASE COMPONENT D"/>
    <property type="match status" value="1"/>
</dbReference>
<feature type="domain" description="4'-phosphopantetheinyl transferase" evidence="14">
    <location>
        <begin position="111"/>
        <end position="203"/>
    </location>
</feature>
<name>A0A7X4RWG7_9VIBR</name>
<feature type="binding site" evidence="12">
    <location>
        <position position="115"/>
    </location>
    <ligand>
        <name>CoA</name>
        <dbReference type="ChEBI" id="CHEBI:57287"/>
    </ligand>
</feature>